<reference evidence="1 2" key="1">
    <citation type="submission" date="2021-06" db="EMBL/GenBank/DDBJ databases">
        <authorList>
            <person name="Palmer J.M."/>
        </authorList>
    </citation>
    <scope>NUCLEOTIDE SEQUENCE [LARGE SCALE GENOMIC DNA]</scope>
    <source>
        <strain evidence="1 2">GA_2019</strain>
        <tissue evidence="1">Muscle</tissue>
    </source>
</reference>
<proteinExistence type="predicted"/>
<evidence type="ECO:0000313" key="2">
    <source>
        <dbReference type="Proteomes" id="UP001476798"/>
    </source>
</evidence>
<dbReference type="EMBL" id="JAHRIO010041108">
    <property type="protein sequence ID" value="MEQ2171899.1"/>
    <property type="molecule type" value="Genomic_DNA"/>
</dbReference>
<protein>
    <submittedName>
        <fullName evidence="1">Uncharacterized protein</fullName>
    </submittedName>
</protein>
<keyword evidence="2" id="KW-1185">Reference proteome</keyword>
<comment type="caution">
    <text evidence="1">The sequence shown here is derived from an EMBL/GenBank/DDBJ whole genome shotgun (WGS) entry which is preliminary data.</text>
</comment>
<gene>
    <name evidence="1" type="ORF">GOODEAATRI_015311</name>
</gene>
<sequence>MSVIPSREQSCMGILWEAPSPASLSQPTRDCLISLWKMRAHPLPGREREFLDAECWRGGADFVERLNNCINIACSPRKHSYTGMGVEQLREGVVEPFFLLFLHMLCSA</sequence>
<name>A0ABV0NM40_9TELE</name>
<dbReference type="Proteomes" id="UP001476798">
    <property type="component" value="Unassembled WGS sequence"/>
</dbReference>
<accession>A0ABV0NM40</accession>
<evidence type="ECO:0000313" key="1">
    <source>
        <dbReference type="EMBL" id="MEQ2171899.1"/>
    </source>
</evidence>
<organism evidence="1 2">
    <name type="scientific">Goodea atripinnis</name>
    <dbReference type="NCBI Taxonomy" id="208336"/>
    <lineage>
        <taxon>Eukaryota</taxon>
        <taxon>Metazoa</taxon>
        <taxon>Chordata</taxon>
        <taxon>Craniata</taxon>
        <taxon>Vertebrata</taxon>
        <taxon>Euteleostomi</taxon>
        <taxon>Actinopterygii</taxon>
        <taxon>Neopterygii</taxon>
        <taxon>Teleostei</taxon>
        <taxon>Neoteleostei</taxon>
        <taxon>Acanthomorphata</taxon>
        <taxon>Ovalentaria</taxon>
        <taxon>Atherinomorphae</taxon>
        <taxon>Cyprinodontiformes</taxon>
        <taxon>Goodeidae</taxon>
        <taxon>Goodea</taxon>
    </lineage>
</organism>